<comment type="caution">
    <text evidence="2">The sequence shown here is derived from an EMBL/GenBank/DDBJ whole genome shotgun (WGS) entry which is preliminary data.</text>
</comment>
<gene>
    <name evidence="2" type="ORF">H6A04_03370</name>
</gene>
<dbReference type="EMBL" id="JACJLT010000018">
    <property type="protein sequence ID" value="MBM6874700.1"/>
    <property type="molecule type" value="Genomic_DNA"/>
</dbReference>
<accession>A0ABS2G0F4</accession>
<dbReference type="Proteomes" id="UP000728968">
    <property type="component" value="Unassembled WGS sequence"/>
</dbReference>
<keyword evidence="1" id="KW-0472">Membrane</keyword>
<feature type="transmembrane region" description="Helical" evidence="1">
    <location>
        <begin position="46"/>
        <end position="69"/>
    </location>
</feature>
<keyword evidence="3" id="KW-1185">Reference proteome</keyword>
<organism evidence="2 3">
    <name type="scientific">Fusobacterium mortiferum</name>
    <dbReference type="NCBI Taxonomy" id="850"/>
    <lineage>
        <taxon>Bacteria</taxon>
        <taxon>Fusobacteriati</taxon>
        <taxon>Fusobacteriota</taxon>
        <taxon>Fusobacteriia</taxon>
        <taxon>Fusobacteriales</taxon>
        <taxon>Fusobacteriaceae</taxon>
        <taxon>Fusobacterium</taxon>
    </lineage>
</organism>
<name>A0ABS2G0F4_FUSMR</name>
<proteinExistence type="predicted"/>
<keyword evidence="1" id="KW-0812">Transmembrane</keyword>
<evidence type="ECO:0008006" key="4">
    <source>
        <dbReference type="Google" id="ProtNLM"/>
    </source>
</evidence>
<evidence type="ECO:0000256" key="1">
    <source>
        <dbReference type="SAM" id="Phobius"/>
    </source>
</evidence>
<sequence>MLNILGVIDKILDVVLKRSKDAEKQQDIELKQQDIEIKKVDEYKQVIMIVVCVALFMCAVASFFPGLAISEWWFNLAETVIKNKL</sequence>
<reference evidence="2 3" key="1">
    <citation type="journal article" date="2021" name="Sci. Rep.">
        <title>The distribution of antibiotic resistance genes in chicken gut microbiota commensals.</title>
        <authorList>
            <person name="Juricova H."/>
            <person name="Matiasovicova J."/>
            <person name="Kubasova T."/>
            <person name="Cejkova D."/>
            <person name="Rychlik I."/>
        </authorList>
    </citation>
    <scope>NUCLEOTIDE SEQUENCE [LARGE SCALE GENOMIC DNA]</scope>
    <source>
        <strain evidence="2 3">An425</strain>
    </source>
</reference>
<keyword evidence="1" id="KW-1133">Transmembrane helix</keyword>
<evidence type="ECO:0000313" key="2">
    <source>
        <dbReference type="EMBL" id="MBM6874700.1"/>
    </source>
</evidence>
<dbReference type="RefSeq" id="WP_204715820.1">
    <property type="nucleotide sequence ID" value="NZ_JACJLT010000018.1"/>
</dbReference>
<evidence type="ECO:0000313" key="3">
    <source>
        <dbReference type="Proteomes" id="UP000728968"/>
    </source>
</evidence>
<protein>
    <recommendedName>
        <fullName evidence="4">TMhelix containing protein</fullName>
    </recommendedName>
</protein>